<dbReference type="PANTHER" id="PTHR47679">
    <property type="entry name" value="PROTEIN TORNADO 1"/>
    <property type="match status" value="1"/>
</dbReference>
<sequence length="771" mass="90463">MSLKNLFIEEKEVEKQFKQKKYHDETAKHRTIKVGELVFARNFVVNSNLKWIKGTGVNQTGPLSFKIESFRWTLVLPEAIKHLSERDKIRYNKLMQTSKTENRYFVRIMLVGKEFAGKTCLLRRLLKESISDVSSTDGVDIVVRRCKINIKDGKWIIGKEIDDDKVSRIKRALISNPEDRDTQHMQTDETKNIYIDLHSKISSYKKDITTDTMAILDKSEDTNESSSLLMTEDVTTDTKINLDTNKEKKEFSSLVMPEDLISHVFSRSTVNTLSNLCALCELWDFAGQKEFYATHQAFLTSSAVYLVVADMGDDISKQGLSQCFSDFQHIGEYVDFWFDSIHCHRTADKRPMHGHFNPPILLVFTGKDKYDKEADFKKREKELNDQLDQVLGLQSKYHHLHNTFYLSNTKDSDEEFEMLRYAIYETARRMDNWGNAFPLKWILLEHLIEINKHDGKNFINFGDMSKLAKHPDINILQKEDLLLFLRFQHNVGNIIFFENIPDFIILRPQWLADAFRCLVSDRFDNRRLHHLEDWTLFIRQGKISDFLITNLFESKDSSQFSGQKDDLHKVMETLDILVKIENSNYYIMPSKMPSSTFDDVCRQFGILTEKCIRTSWLCFKFEFLPPSFFNHLSAWFIRNYCPSRFDSGIALYRGICMFDIDQYGFKKILVTMSTDTIALQVVSFSEQQERLGSTCSDIYSDVKQLIEDIKERYKVKISFKLHFKCSDGYYYKDTFEYEKLTSDKECFCVEHTKAHRSEQIYSTWINNEVCF</sequence>
<gene>
    <name evidence="3" type="ORF">MCOR_20075</name>
</gene>
<name>A0A6J8BKB3_MYTCO</name>
<keyword evidence="1" id="KW-0677">Repeat</keyword>
<dbReference type="OrthoDB" id="6114655at2759"/>
<dbReference type="EMBL" id="CACVKT020003576">
    <property type="protein sequence ID" value="CAC5384438.1"/>
    <property type="molecule type" value="Genomic_DNA"/>
</dbReference>
<evidence type="ECO:0000313" key="3">
    <source>
        <dbReference type="EMBL" id="CAC5384438.1"/>
    </source>
</evidence>
<dbReference type="Pfam" id="PF08477">
    <property type="entry name" value="Roc"/>
    <property type="match status" value="1"/>
</dbReference>
<proteinExistence type="predicted"/>
<evidence type="ECO:0000313" key="4">
    <source>
        <dbReference type="Proteomes" id="UP000507470"/>
    </source>
</evidence>
<keyword evidence="4" id="KW-1185">Reference proteome</keyword>
<dbReference type="Proteomes" id="UP000507470">
    <property type="component" value="Unassembled WGS sequence"/>
</dbReference>
<accession>A0A6J8BKB3</accession>
<dbReference type="Pfam" id="PF16095">
    <property type="entry name" value="COR-A"/>
    <property type="match status" value="1"/>
</dbReference>
<evidence type="ECO:0000256" key="1">
    <source>
        <dbReference type="ARBA" id="ARBA00022737"/>
    </source>
</evidence>
<protein>
    <recommendedName>
        <fullName evidence="2">COR domain-containing protein</fullName>
    </recommendedName>
</protein>
<dbReference type="AlphaFoldDB" id="A0A6J8BKB3"/>
<reference evidence="3 4" key="1">
    <citation type="submission" date="2020-06" db="EMBL/GenBank/DDBJ databases">
        <authorList>
            <person name="Li R."/>
            <person name="Bekaert M."/>
        </authorList>
    </citation>
    <scope>NUCLEOTIDE SEQUENCE [LARGE SCALE GENOMIC DNA]</scope>
    <source>
        <strain evidence="4">wild</strain>
    </source>
</reference>
<evidence type="ECO:0000259" key="2">
    <source>
        <dbReference type="Pfam" id="PF16095"/>
    </source>
</evidence>
<organism evidence="3 4">
    <name type="scientific">Mytilus coruscus</name>
    <name type="common">Sea mussel</name>
    <dbReference type="NCBI Taxonomy" id="42192"/>
    <lineage>
        <taxon>Eukaryota</taxon>
        <taxon>Metazoa</taxon>
        <taxon>Spiralia</taxon>
        <taxon>Lophotrochozoa</taxon>
        <taxon>Mollusca</taxon>
        <taxon>Bivalvia</taxon>
        <taxon>Autobranchia</taxon>
        <taxon>Pteriomorphia</taxon>
        <taxon>Mytilida</taxon>
        <taxon>Mytiloidea</taxon>
        <taxon>Mytilidae</taxon>
        <taxon>Mytilinae</taxon>
        <taxon>Mytilus</taxon>
    </lineage>
</organism>
<dbReference type="InterPro" id="IPR036388">
    <property type="entry name" value="WH-like_DNA-bd_sf"/>
</dbReference>
<feature type="domain" description="COR" evidence="2">
    <location>
        <begin position="438"/>
        <end position="590"/>
    </location>
</feature>
<dbReference type="InterPro" id="IPR032171">
    <property type="entry name" value="COR-A"/>
</dbReference>
<dbReference type="InterPro" id="IPR027417">
    <property type="entry name" value="P-loop_NTPase"/>
</dbReference>
<dbReference type="Gene3D" id="3.40.50.300">
    <property type="entry name" value="P-loop containing nucleotide triphosphate hydrolases"/>
    <property type="match status" value="2"/>
</dbReference>
<dbReference type="SUPFAM" id="SSF52540">
    <property type="entry name" value="P-loop containing nucleoside triphosphate hydrolases"/>
    <property type="match status" value="1"/>
</dbReference>
<dbReference type="PANTHER" id="PTHR47679:SF2">
    <property type="entry name" value="C-TERMINAL OF ROC (COR) DOMAIN-CONTAINING PROTEIN"/>
    <property type="match status" value="1"/>
</dbReference>
<dbReference type="Gene3D" id="1.10.10.10">
    <property type="entry name" value="Winged helix-like DNA-binding domain superfamily/Winged helix DNA-binding domain"/>
    <property type="match status" value="1"/>
</dbReference>